<evidence type="ECO:0000313" key="1">
    <source>
        <dbReference type="EMBL" id="HAA9722483.1"/>
    </source>
</evidence>
<reference evidence="1" key="2">
    <citation type="submission" date="2019-11" db="EMBL/GenBank/DDBJ databases">
        <authorList>
            <consortium name="NCBI Pathogen Detection Project"/>
        </authorList>
    </citation>
    <scope>NUCLEOTIDE SEQUENCE</scope>
    <source>
        <strain evidence="1">HPB3501</strain>
    </source>
</reference>
<protein>
    <submittedName>
        <fullName evidence="1">Uncharacterized protein</fullName>
    </submittedName>
</protein>
<organism evidence="1">
    <name type="scientific">Listeria monocytogenes</name>
    <dbReference type="NCBI Taxonomy" id="1639"/>
    <lineage>
        <taxon>Bacteria</taxon>
        <taxon>Bacillati</taxon>
        <taxon>Bacillota</taxon>
        <taxon>Bacilli</taxon>
        <taxon>Bacillales</taxon>
        <taxon>Listeriaceae</taxon>
        <taxon>Listeria</taxon>
    </lineage>
</organism>
<dbReference type="Proteomes" id="UP000844471">
    <property type="component" value="Unassembled WGS sequence"/>
</dbReference>
<gene>
    <name evidence="1" type="ORF">GIH49_10080</name>
</gene>
<dbReference type="AlphaFoldDB" id="A0A6Z2NM60"/>
<reference evidence="1" key="1">
    <citation type="journal article" date="2018" name="Genome Biol.">
        <title>SKESA: strategic k-mer extension for scrupulous assemblies.</title>
        <authorList>
            <person name="Souvorov A."/>
            <person name="Agarwala R."/>
            <person name="Lipman D.J."/>
        </authorList>
    </citation>
    <scope>NUCLEOTIDE SEQUENCE [LARGE SCALE GENOMIC DNA]</scope>
    <source>
        <strain evidence="1">HPB3501</strain>
    </source>
</reference>
<comment type="caution">
    <text evidence="1">The sequence shown here is derived from an EMBL/GenBank/DDBJ whole genome shotgun (WGS) entry which is preliminary data.</text>
</comment>
<dbReference type="EMBL" id="DAAEZQ010000005">
    <property type="protein sequence ID" value="HAA9722483.1"/>
    <property type="molecule type" value="Genomic_DNA"/>
</dbReference>
<accession>A0A6Z2NM60</accession>
<sequence length="69" mass="7582">MTDTNFSDLFKIDPAIEMPKLLVCDLCGGTGTIKAFVAYARYNASDLTKGKYIDCPKCKGVEKNARINC</sequence>
<name>A0A6Z2NM60_LISMN</name>
<proteinExistence type="predicted"/>